<feature type="transmembrane region" description="Helical" evidence="1">
    <location>
        <begin position="42"/>
        <end position="67"/>
    </location>
</feature>
<keyword evidence="1" id="KW-0472">Membrane</keyword>
<proteinExistence type="predicted"/>
<reference evidence="3" key="1">
    <citation type="submission" date="2017-02" db="EMBL/GenBank/DDBJ databases">
        <authorList>
            <person name="Dridi B."/>
        </authorList>
    </citation>
    <scope>NUCLEOTIDE SEQUENCE [LARGE SCALE GENOMIC DNA]</scope>
    <source>
        <strain evidence="3">B Co 03.10</strain>
    </source>
</reference>
<accession>A0A1X6WT88</accession>
<feature type="transmembrane region" description="Helical" evidence="1">
    <location>
        <begin position="96"/>
        <end position="118"/>
    </location>
</feature>
<organism evidence="2 3">
    <name type="scientific">Brevibacterium yomogidense</name>
    <dbReference type="NCBI Taxonomy" id="946573"/>
    <lineage>
        <taxon>Bacteria</taxon>
        <taxon>Bacillati</taxon>
        <taxon>Actinomycetota</taxon>
        <taxon>Actinomycetes</taxon>
        <taxon>Micrococcales</taxon>
        <taxon>Brevibacteriaceae</taxon>
        <taxon>Brevibacterium</taxon>
    </lineage>
</organism>
<protein>
    <submittedName>
        <fullName evidence="2">Uncharacterized protein</fullName>
    </submittedName>
</protein>
<keyword evidence="1" id="KW-0812">Transmembrane</keyword>
<evidence type="ECO:0000313" key="2">
    <source>
        <dbReference type="EMBL" id="SLM88209.1"/>
    </source>
</evidence>
<name>A0A1X6WT88_9MICO</name>
<dbReference type="EMBL" id="FWFF01000001">
    <property type="protein sequence ID" value="SLM88209.1"/>
    <property type="molecule type" value="Genomic_DNA"/>
</dbReference>
<keyword evidence="3" id="KW-1185">Reference proteome</keyword>
<dbReference type="Proteomes" id="UP000196581">
    <property type="component" value="Unassembled WGS sequence"/>
</dbReference>
<evidence type="ECO:0000313" key="3">
    <source>
        <dbReference type="Proteomes" id="UP000196581"/>
    </source>
</evidence>
<dbReference type="RefSeq" id="WP_087002855.1">
    <property type="nucleotide sequence ID" value="NZ_FWFF01000001.1"/>
</dbReference>
<sequence>MIATLMAYEWKRTRVMVGTVTGGAVLGVVGATLLVAPGWPGLSIFGVVLGAVVLSAYAPVLQVLLAVDYWRSSYGRTGYFTQTLPISGGKIFAAKFLHMTLVVLAGMVVTVLLIPLLWWGLAAGGIVDIGLVAAVRELWATTTAVLSPLMLLGAAAALLGLVLAGQAMFTFSASIGSEAPINRLGLGGPVVVYLVLYGLCQVLVFAAFFAFPVGIGMTGGTLGFVRFDFLAEVTASVSTPDDAMPLAFIPPMMLLGVVCYWRTVRSWNRKVALV</sequence>
<feature type="transmembrane region" description="Helical" evidence="1">
    <location>
        <begin position="138"/>
        <end position="163"/>
    </location>
</feature>
<keyword evidence="1" id="KW-1133">Transmembrane helix</keyword>
<feature type="transmembrane region" description="Helical" evidence="1">
    <location>
        <begin position="243"/>
        <end position="261"/>
    </location>
</feature>
<evidence type="ECO:0000256" key="1">
    <source>
        <dbReference type="SAM" id="Phobius"/>
    </source>
</evidence>
<feature type="transmembrane region" description="Helical" evidence="1">
    <location>
        <begin position="15"/>
        <end position="36"/>
    </location>
</feature>
<gene>
    <name evidence="2" type="ORF">FM105_00020</name>
</gene>
<dbReference type="AlphaFoldDB" id="A0A1X6WT88"/>